<comment type="caution">
    <text evidence="4">The sequence shown here is derived from an EMBL/GenBank/DDBJ whole genome shotgun (WGS) entry which is preliminary data.</text>
</comment>
<dbReference type="EMBL" id="QXFV01001921">
    <property type="protein sequence ID" value="KAE8995900.1"/>
    <property type="molecule type" value="Genomic_DNA"/>
</dbReference>
<reference evidence="5 6" key="1">
    <citation type="submission" date="2018-09" db="EMBL/GenBank/DDBJ databases">
        <title>Genomic investigation of the strawberry pathogen Phytophthora fragariae indicates pathogenicity is determined by transcriptional variation in three key races.</title>
        <authorList>
            <person name="Adams T.M."/>
            <person name="Armitage A.D."/>
            <person name="Sobczyk M.K."/>
            <person name="Bates H.J."/>
            <person name="Dunwell J.M."/>
            <person name="Nellist C.F."/>
            <person name="Harrison R.J."/>
        </authorList>
    </citation>
    <scope>NUCLEOTIDE SEQUENCE [LARGE SCALE GENOMIC DNA]</scope>
    <source>
        <strain evidence="4 5">SCRP249</strain>
        <strain evidence="3 6">SCRP324</strain>
    </source>
</reference>
<protein>
    <submittedName>
        <fullName evidence="4">Uncharacterized protein</fullName>
    </submittedName>
</protein>
<feature type="region of interest" description="Disordered" evidence="1">
    <location>
        <begin position="1"/>
        <end position="25"/>
    </location>
</feature>
<feature type="transmembrane region" description="Helical" evidence="2">
    <location>
        <begin position="307"/>
        <end position="324"/>
    </location>
</feature>
<keyword evidence="2" id="KW-0472">Membrane</keyword>
<evidence type="ECO:0000313" key="4">
    <source>
        <dbReference type="EMBL" id="KAE8995900.1"/>
    </source>
</evidence>
<name>A0A6A3JLM0_9STRA</name>
<evidence type="ECO:0000313" key="5">
    <source>
        <dbReference type="Proteomes" id="UP000429607"/>
    </source>
</evidence>
<accession>A0A6A3JLM0</accession>
<evidence type="ECO:0000313" key="6">
    <source>
        <dbReference type="Proteomes" id="UP000435112"/>
    </source>
</evidence>
<sequence>MRKTKTKRGVMQPATPQEPVDVSTQASPACDQAKLRAALSAYMNISGQLRAKRNEMYEADRRGALKDRQAIAMLVEVAKLKRSSDKLRLSVCEQLRLFIEEIHGHLAASPDEVAGTERSKFSAELADKCVELLHCVTITAMKEEIFEAKRLLRNLHLHNGRSSVFVLTRRLDFMDAELQQRLQKHERGDGFDPAREKLLRVIEFHEVVGNEMRKLGPGRSQAEKVEASQRLMSCLRLIAEETANRELDDTPATADGALLDRECEDELAVAPAVGEAVGNAFDISKRSLVLFDNMMVLYLDMKAQRDAMTIAAFAMLALAVYAFWC</sequence>
<keyword evidence="2" id="KW-0812">Transmembrane</keyword>
<evidence type="ECO:0000313" key="3">
    <source>
        <dbReference type="EMBL" id="KAE8992849.1"/>
    </source>
</evidence>
<dbReference type="EMBL" id="QXFU01001948">
    <property type="protein sequence ID" value="KAE8992849.1"/>
    <property type="molecule type" value="Genomic_DNA"/>
</dbReference>
<gene>
    <name evidence="4" type="ORF">PR001_g20006</name>
    <name evidence="3" type="ORF">PR002_g20413</name>
</gene>
<dbReference type="OrthoDB" id="118733at2759"/>
<proteinExistence type="predicted"/>
<keyword evidence="2" id="KW-1133">Transmembrane helix</keyword>
<evidence type="ECO:0000256" key="1">
    <source>
        <dbReference type="SAM" id="MobiDB-lite"/>
    </source>
</evidence>
<dbReference type="Proteomes" id="UP000435112">
    <property type="component" value="Unassembled WGS sequence"/>
</dbReference>
<dbReference type="AlphaFoldDB" id="A0A6A3JLM0"/>
<evidence type="ECO:0000256" key="2">
    <source>
        <dbReference type="SAM" id="Phobius"/>
    </source>
</evidence>
<organism evidence="4 5">
    <name type="scientific">Phytophthora rubi</name>
    <dbReference type="NCBI Taxonomy" id="129364"/>
    <lineage>
        <taxon>Eukaryota</taxon>
        <taxon>Sar</taxon>
        <taxon>Stramenopiles</taxon>
        <taxon>Oomycota</taxon>
        <taxon>Peronosporomycetes</taxon>
        <taxon>Peronosporales</taxon>
        <taxon>Peronosporaceae</taxon>
        <taxon>Phytophthora</taxon>
    </lineage>
</organism>
<dbReference type="Proteomes" id="UP000429607">
    <property type="component" value="Unassembled WGS sequence"/>
</dbReference>